<dbReference type="EMBL" id="AP003369">
    <property type="protein sequence ID" value="BAD53297.1"/>
    <property type="molecule type" value="Genomic_DNA"/>
</dbReference>
<reference evidence="2" key="1">
    <citation type="journal article" date="2002" name="Nature">
        <title>The genome sequence and structure of rice chromosome 1.</title>
        <authorList>
            <person name="Sasaki T."/>
            <person name="Matsumoto T."/>
            <person name="Yamamoto K."/>
            <person name="Sakata K."/>
            <person name="Baba T."/>
            <person name="Katayose Y."/>
            <person name="Wu J."/>
            <person name="Niimura Y."/>
            <person name="Cheng Z."/>
            <person name="Nagamura Y."/>
            <person name="Antonio B.A."/>
            <person name="Kanamori H."/>
            <person name="Hosokawa S."/>
            <person name="Masukawa M."/>
            <person name="Arikawa K."/>
            <person name="Chiden Y."/>
            <person name="Hayashi M."/>
            <person name="Okamoto M."/>
            <person name="Ando T."/>
            <person name="Aoki H."/>
            <person name="Arita K."/>
            <person name="Hamada M."/>
            <person name="Harada C."/>
            <person name="Hijishita S."/>
            <person name="Honda M."/>
            <person name="Ichikawa Y."/>
            <person name="Idonuma A."/>
            <person name="Iijima M."/>
            <person name="Ikeda M."/>
            <person name="Ikeno M."/>
            <person name="Itoh S."/>
            <person name="Itoh T."/>
            <person name="Itoh Y."/>
            <person name="Itoh Y."/>
            <person name="Iwabuchi A."/>
            <person name="Kamiya K."/>
            <person name="Karasawa W."/>
            <person name="Katagiri S."/>
            <person name="Kikuta A."/>
            <person name="Kobayashi N."/>
            <person name="Kono I."/>
            <person name="Machita K."/>
            <person name="Maehara T."/>
            <person name="Mizuno H."/>
            <person name="Mizubayashi T."/>
            <person name="Mukai Y."/>
            <person name="Nagasaki H."/>
            <person name="Nakashima M."/>
            <person name="Nakama Y."/>
            <person name="Nakamichi Y."/>
            <person name="Nakamura M."/>
            <person name="Namiki N."/>
            <person name="Negishi M."/>
            <person name="Ohta I."/>
            <person name="Ono N."/>
            <person name="Saji S."/>
            <person name="Sakai K."/>
            <person name="Shibata M."/>
            <person name="Shimokawa T."/>
            <person name="Shomura A."/>
            <person name="Song J."/>
            <person name="Takazaki Y."/>
            <person name="Terasawa K."/>
            <person name="Tsuji K."/>
            <person name="Waki K."/>
            <person name="Yamagata H."/>
            <person name="Yamane H."/>
            <person name="Yoshiki S."/>
            <person name="Yoshihara R."/>
            <person name="Yukawa K."/>
            <person name="Zhong H."/>
            <person name="Iwama H."/>
            <person name="Endo T."/>
            <person name="Ito H."/>
            <person name="Hahn J.H."/>
            <person name="Kim H.I."/>
            <person name="Eun M.Y."/>
            <person name="Yano M."/>
            <person name="Jiang J."/>
            <person name="Gojobori T."/>
        </authorList>
    </citation>
    <scope>NUCLEOTIDE SEQUENCE [LARGE SCALE GENOMIC DNA]</scope>
</reference>
<organism evidence="2">
    <name type="scientific">Oryza sativa subsp. japonica</name>
    <name type="common">Rice</name>
    <dbReference type="NCBI Taxonomy" id="39947"/>
    <lineage>
        <taxon>Eukaryota</taxon>
        <taxon>Viridiplantae</taxon>
        <taxon>Streptophyta</taxon>
        <taxon>Embryophyta</taxon>
        <taxon>Tracheophyta</taxon>
        <taxon>Spermatophyta</taxon>
        <taxon>Magnoliopsida</taxon>
        <taxon>Liliopsida</taxon>
        <taxon>Poales</taxon>
        <taxon>Poaceae</taxon>
        <taxon>BOP clade</taxon>
        <taxon>Oryzoideae</taxon>
        <taxon>Oryzeae</taxon>
        <taxon>Oryzinae</taxon>
        <taxon>Oryza</taxon>
        <taxon>Oryza sativa</taxon>
    </lineage>
</organism>
<feature type="region of interest" description="Disordered" evidence="1">
    <location>
        <begin position="1"/>
        <end position="59"/>
    </location>
</feature>
<sequence length="59" mass="6610">MAKSTNHEDKENSRRWQMQPTDVDENDNVGDPVSSDAAADINDEDAHQHLCSRSTIKAK</sequence>
<protein>
    <submittedName>
        <fullName evidence="2">Uncharacterized protein</fullName>
    </submittedName>
</protein>
<proteinExistence type="predicted"/>
<evidence type="ECO:0000256" key="1">
    <source>
        <dbReference type="SAM" id="MobiDB-lite"/>
    </source>
</evidence>
<dbReference type="Proteomes" id="UP000817658">
    <property type="component" value="Chromosome 1"/>
</dbReference>
<gene>
    <name evidence="2" type="primary">B1102E12.6</name>
</gene>
<accession>Q5ZAT6</accession>
<feature type="compositionally biased region" description="Basic and acidic residues" evidence="1">
    <location>
        <begin position="1"/>
        <end position="14"/>
    </location>
</feature>
<evidence type="ECO:0000313" key="2">
    <source>
        <dbReference type="EMBL" id="BAD53297.1"/>
    </source>
</evidence>
<name>Q5ZAT6_ORYSJ</name>
<dbReference type="AlphaFoldDB" id="Q5ZAT6"/>